<keyword evidence="1" id="KW-0812">Transmembrane</keyword>
<comment type="caution">
    <text evidence="2">The sequence shown here is derived from an EMBL/GenBank/DDBJ whole genome shotgun (WGS) entry which is preliminary data.</text>
</comment>
<dbReference type="AlphaFoldDB" id="A0A369KWR9"/>
<name>A0A369KWR9_9BACT</name>
<keyword evidence="1" id="KW-1133">Transmembrane helix</keyword>
<dbReference type="PANTHER" id="PTHR43044:SF1">
    <property type="entry name" value="QUINOL:CYTOCHROME C OXIDOREDUCTASE QUINONE-BINDING SUBUNIT 2"/>
    <property type="match status" value="1"/>
</dbReference>
<sequence>MSSGHNKIILTKDNASLPEDHLFAKLPLAGSAVGLIALLIAFMFGRSDAEYFFFSFHTWWLFFLSIAIGAVFFVLIQFATKAGWSVVVRRLAENIAMTMPLFFVLLIIMALGTSTLYHHWLSEEAMADKIIQSKQWYLNIPFFYIRAIFYMIMFTWAAMYFAKYSALQDETGDYKITRKLQNASYPFLIVLGFCVTFAAFDWIMSLDPHWYSTIFGLYFFASCYMVFFAVLTVATRLLQNVKSLSEVVTVEHYHDLGKLVFGHTCFWAYAAFVQYLLIWYGNIPEETAWYEVRESHGWSYILIALCIGHFLVPFLFLMARRAKRSRSMLVGVSVWMIIMHYLDIYWLVMPSKYEHGPQFSFIDIFCFLGIGGLFVALFGVIARRKALVPIKDPFLPESMNYENV</sequence>
<proteinExistence type="predicted"/>
<dbReference type="PANTHER" id="PTHR43044">
    <property type="match status" value="1"/>
</dbReference>
<feature type="transmembrane region" description="Helical" evidence="1">
    <location>
        <begin position="259"/>
        <end position="278"/>
    </location>
</feature>
<dbReference type="Proteomes" id="UP000253934">
    <property type="component" value="Unassembled WGS sequence"/>
</dbReference>
<evidence type="ECO:0000313" key="3">
    <source>
        <dbReference type="Proteomes" id="UP000253934"/>
    </source>
</evidence>
<gene>
    <name evidence="2" type="ORF">DCC88_06635</name>
</gene>
<feature type="transmembrane region" description="Helical" evidence="1">
    <location>
        <begin position="329"/>
        <end position="348"/>
    </location>
</feature>
<feature type="transmembrane region" description="Helical" evidence="1">
    <location>
        <begin position="22"/>
        <end position="45"/>
    </location>
</feature>
<feature type="transmembrane region" description="Helical" evidence="1">
    <location>
        <begin position="101"/>
        <end position="120"/>
    </location>
</feature>
<dbReference type="EMBL" id="QOVW01000066">
    <property type="protein sequence ID" value="RDB36154.1"/>
    <property type="molecule type" value="Genomic_DNA"/>
</dbReference>
<evidence type="ECO:0000256" key="1">
    <source>
        <dbReference type="SAM" id="Phobius"/>
    </source>
</evidence>
<keyword evidence="1" id="KW-0472">Membrane</keyword>
<feature type="transmembrane region" description="Helical" evidence="1">
    <location>
        <begin position="183"/>
        <end position="203"/>
    </location>
</feature>
<reference evidence="2" key="1">
    <citation type="submission" date="2018-04" db="EMBL/GenBank/DDBJ databases">
        <title>Draft genome sequence of the Candidatus Spirobacillus cienkowskii, a pathogen of freshwater Daphnia species, reconstructed from hemolymph metagenomic reads.</title>
        <authorList>
            <person name="Bresciani L."/>
            <person name="Lemos L.N."/>
            <person name="Wale N."/>
            <person name="Lin J.Y."/>
            <person name="Fernandes G.R."/>
            <person name="Duffy M.A."/>
            <person name="Rodrigues J.M."/>
        </authorList>
    </citation>
    <scope>NUCLEOTIDE SEQUENCE [LARGE SCALE GENOMIC DNA]</scope>
    <source>
        <strain evidence="2">Binning01</strain>
    </source>
</reference>
<accession>A0A369KWR9</accession>
<feature type="transmembrane region" description="Helical" evidence="1">
    <location>
        <begin position="360"/>
        <end position="381"/>
    </location>
</feature>
<dbReference type="RefSeq" id="WP_338636168.1">
    <property type="nucleotide sequence ID" value="NZ_CP146516.1"/>
</dbReference>
<feature type="transmembrane region" description="Helical" evidence="1">
    <location>
        <begin position="140"/>
        <end position="162"/>
    </location>
</feature>
<protein>
    <submittedName>
        <fullName evidence="2">Quinol:cytochrome C oxidoreductase</fullName>
    </submittedName>
</protein>
<keyword evidence="3" id="KW-1185">Reference proteome</keyword>
<feature type="transmembrane region" description="Helical" evidence="1">
    <location>
        <begin position="298"/>
        <end position="317"/>
    </location>
</feature>
<feature type="transmembrane region" description="Helical" evidence="1">
    <location>
        <begin position="57"/>
        <end position="80"/>
    </location>
</feature>
<feature type="transmembrane region" description="Helical" evidence="1">
    <location>
        <begin position="215"/>
        <end position="238"/>
    </location>
</feature>
<organism evidence="2 3">
    <name type="scientific">Spirobacillus cienkowskii</name>
    <dbReference type="NCBI Taxonomy" id="495820"/>
    <lineage>
        <taxon>Bacteria</taxon>
        <taxon>Pseudomonadati</taxon>
        <taxon>Bdellovibrionota</taxon>
        <taxon>Oligoflexia</taxon>
        <taxon>Silvanigrellales</taxon>
        <taxon>Spirobacillus</taxon>
    </lineage>
</organism>
<evidence type="ECO:0000313" key="2">
    <source>
        <dbReference type="EMBL" id="RDB36154.1"/>
    </source>
</evidence>